<dbReference type="EMBL" id="JADULK010000007">
    <property type="protein sequence ID" value="MBH1930885.1"/>
    <property type="molecule type" value="Genomic_DNA"/>
</dbReference>
<sequence length="87" mass="9856">MKDIYGLVKTVIISEPSNPDAGYKYDIYRDEGGESDHWHVQPSVQKAVATNEGLHHVWVRLSSKVFPGSKELEDIISECGIHFRENT</sequence>
<dbReference type="Proteomes" id="UP000624159">
    <property type="component" value="Unassembled WGS sequence"/>
</dbReference>
<reference evidence="1 2" key="1">
    <citation type="submission" date="2020-11" db="EMBL/GenBank/DDBJ databases">
        <title>Enhanced detection system for hospital associated transmission using whole genome sequencing surveillance.</title>
        <authorList>
            <person name="Harrison L.H."/>
            <person name="Van Tyne D."/>
            <person name="Marsh J.W."/>
            <person name="Griffith M.P."/>
            <person name="Snyder D.J."/>
            <person name="Cooper V.S."/>
            <person name="Mustapha M."/>
        </authorList>
    </citation>
    <scope>NUCLEOTIDE SEQUENCE [LARGE SCALE GENOMIC DNA]</scope>
    <source>
        <strain evidence="1 2">SER00230</strain>
    </source>
</reference>
<evidence type="ECO:0000313" key="1">
    <source>
        <dbReference type="EMBL" id="MBH1930885.1"/>
    </source>
</evidence>
<evidence type="ECO:0000313" key="2">
    <source>
        <dbReference type="Proteomes" id="UP000624159"/>
    </source>
</evidence>
<protein>
    <submittedName>
        <fullName evidence="1">Uncharacterized protein</fullName>
    </submittedName>
</protein>
<proteinExistence type="predicted"/>
<organism evidence="1 2">
    <name type="scientific">Serratia rubidaea</name>
    <name type="common">Serratia marinorubra</name>
    <dbReference type="NCBI Taxonomy" id="61652"/>
    <lineage>
        <taxon>Bacteria</taxon>
        <taxon>Pseudomonadati</taxon>
        <taxon>Pseudomonadota</taxon>
        <taxon>Gammaproteobacteria</taxon>
        <taxon>Enterobacterales</taxon>
        <taxon>Yersiniaceae</taxon>
        <taxon>Serratia</taxon>
    </lineage>
</organism>
<dbReference type="RefSeq" id="WP_197664489.1">
    <property type="nucleotide sequence ID" value="NZ_JADULK010000007.1"/>
</dbReference>
<gene>
    <name evidence="1" type="ORF">I5U13_14605</name>
</gene>
<keyword evidence="2" id="KW-1185">Reference proteome</keyword>
<name>A0ABS0MET5_SERRU</name>
<comment type="caution">
    <text evidence="1">The sequence shown here is derived from an EMBL/GenBank/DDBJ whole genome shotgun (WGS) entry which is preliminary data.</text>
</comment>
<accession>A0ABS0MET5</accession>